<keyword evidence="5" id="KW-0732">Signal</keyword>
<proteinExistence type="evidence at transcript level"/>
<dbReference type="Gene3D" id="3.30.497.10">
    <property type="entry name" value="Antithrombin, subunit I, domain 2"/>
    <property type="match status" value="1"/>
</dbReference>
<keyword evidence="2" id="KW-0646">Protease inhibitor</keyword>
<dbReference type="AlphaFoldDB" id="A0A2K8JRI6"/>
<dbReference type="PANTHER" id="PTHR11461">
    <property type="entry name" value="SERINE PROTEASE INHIBITOR, SERPIN"/>
    <property type="match status" value="1"/>
</dbReference>
<dbReference type="InterPro" id="IPR042185">
    <property type="entry name" value="Serpin_sf_2"/>
</dbReference>
<evidence type="ECO:0000256" key="2">
    <source>
        <dbReference type="ARBA" id="ARBA00022690"/>
    </source>
</evidence>
<dbReference type="SMART" id="SM00093">
    <property type="entry name" value="SERPIN"/>
    <property type="match status" value="1"/>
</dbReference>
<comment type="similarity">
    <text evidence="1 4">Belongs to the serpin family.</text>
</comment>
<dbReference type="InterPro" id="IPR023796">
    <property type="entry name" value="Serpin_dom"/>
</dbReference>
<evidence type="ECO:0000256" key="1">
    <source>
        <dbReference type="ARBA" id="ARBA00009500"/>
    </source>
</evidence>
<dbReference type="GO" id="GO:0004867">
    <property type="term" value="F:serine-type endopeptidase inhibitor activity"/>
    <property type="evidence" value="ECO:0007669"/>
    <property type="project" value="UniProtKB-KW"/>
</dbReference>
<dbReference type="EMBL" id="MF683382">
    <property type="protein sequence ID" value="ATU82523.1"/>
    <property type="molecule type" value="mRNA"/>
</dbReference>
<dbReference type="InterPro" id="IPR042178">
    <property type="entry name" value="Serpin_sf_1"/>
</dbReference>
<accession>A0A2K8JRI6</accession>
<evidence type="ECO:0000256" key="4">
    <source>
        <dbReference type="RuleBase" id="RU000411"/>
    </source>
</evidence>
<evidence type="ECO:0000256" key="3">
    <source>
        <dbReference type="ARBA" id="ARBA00022900"/>
    </source>
</evidence>
<dbReference type="InterPro" id="IPR036186">
    <property type="entry name" value="Serpin_sf"/>
</dbReference>
<evidence type="ECO:0000256" key="5">
    <source>
        <dbReference type="SAM" id="SignalP"/>
    </source>
</evidence>
<dbReference type="Gene3D" id="2.30.39.10">
    <property type="entry name" value="Alpha-1-antitrypsin, domain 1"/>
    <property type="match status" value="1"/>
</dbReference>
<reference evidence="7" key="1">
    <citation type="journal article" date="2018" name="Cell. Mol. Life Sci.">
        <title>Giant fish-killing water bug reveals ancient and dynamic venom evolution in Heteroptera.</title>
        <authorList>
            <person name="Walker A.A."/>
            <person name="Hernandez-Vargas M.J."/>
            <person name="Corzo G."/>
            <person name="Fry B.G."/>
            <person name="King G.F."/>
        </authorList>
    </citation>
    <scope>NUCLEOTIDE SEQUENCE</scope>
</reference>
<keyword evidence="3" id="KW-0722">Serine protease inhibitor</keyword>
<dbReference type="Pfam" id="PF00079">
    <property type="entry name" value="Serpin"/>
    <property type="match status" value="1"/>
</dbReference>
<dbReference type="GO" id="GO:0005615">
    <property type="term" value="C:extracellular space"/>
    <property type="evidence" value="ECO:0007669"/>
    <property type="project" value="InterPro"/>
</dbReference>
<dbReference type="InterPro" id="IPR000215">
    <property type="entry name" value="Serpin_fam"/>
</dbReference>
<name>A0A2K8JRI6_9HEMI</name>
<evidence type="ECO:0000259" key="6">
    <source>
        <dbReference type="SMART" id="SM00093"/>
    </source>
</evidence>
<dbReference type="CDD" id="cd00172">
    <property type="entry name" value="serpin"/>
    <property type="match status" value="1"/>
</dbReference>
<dbReference type="SUPFAM" id="SSF56574">
    <property type="entry name" value="Serpins"/>
    <property type="match status" value="1"/>
</dbReference>
<feature type="signal peptide" evidence="5">
    <location>
        <begin position="1"/>
        <end position="18"/>
    </location>
</feature>
<organism evidence="7">
    <name type="scientific">Lethocerus distinctifemur</name>
    <dbReference type="NCBI Taxonomy" id="280095"/>
    <lineage>
        <taxon>Eukaryota</taxon>
        <taxon>Metazoa</taxon>
        <taxon>Ecdysozoa</taxon>
        <taxon>Arthropoda</taxon>
        <taxon>Hexapoda</taxon>
        <taxon>Insecta</taxon>
        <taxon>Pterygota</taxon>
        <taxon>Neoptera</taxon>
        <taxon>Paraneoptera</taxon>
        <taxon>Hemiptera</taxon>
        <taxon>Heteroptera</taxon>
        <taxon>Panheteroptera</taxon>
        <taxon>Nepomorpha</taxon>
        <taxon>Belostomatidae</taxon>
        <taxon>Lethocerinae</taxon>
        <taxon>Lethocerus</taxon>
    </lineage>
</organism>
<feature type="domain" description="Serpin" evidence="6">
    <location>
        <begin position="37"/>
        <end position="362"/>
    </location>
</feature>
<feature type="chain" id="PRO_5014778327" evidence="5">
    <location>
        <begin position="19"/>
        <end position="362"/>
    </location>
</feature>
<protein>
    <submittedName>
        <fullName evidence="7">Venom serpin 4</fullName>
    </submittedName>
</protein>
<evidence type="ECO:0000313" key="7">
    <source>
        <dbReference type="EMBL" id="ATU82523.1"/>
    </source>
</evidence>
<sequence>MSSVYVIGLLMAFSSVLCQDEIKLGKQIVEANNRFAFDMYNAIKDEGNDNIFISPMSISTCMGMLYMMANGTTAREISDTMHFPKEHEGTALGFQQCLKGLDEEAFTWANNIFINKSFHVKQAFLDTLNNYWKAVAEKLDFSHEPKKSRDHINDWVSSKTNQMIKDLLPESFPEGDTAMVLVSALHFKRPWIAHFQNKTEKGTFHLANGKTVNVDVMYAEDSSFSIKRLKDIKADVLKIPYKGDKQSMLIFQPLDHDGLPALENELKQLDLNNLLKTMWSGVSVQVTMPKFKYEDSRKLKSPFQKLGLNRIFSSFDAEFTRASDNRNLEVSQIYHKAMIIVDEKGTEAAAATGNDEFNITLM</sequence>
<dbReference type="PANTHER" id="PTHR11461:SF211">
    <property type="entry name" value="GH10112P-RELATED"/>
    <property type="match status" value="1"/>
</dbReference>